<dbReference type="Pfam" id="PF03181">
    <property type="entry name" value="BURP"/>
    <property type="match status" value="1"/>
</dbReference>
<dbReference type="EMBL" id="RWGY01000007">
    <property type="protein sequence ID" value="TVU40156.1"/>
    <property type="molecule type" value="Genomic_DNA"/>
</dbReference>
<accession>A0A5J9VWZ6</accession>
<comment type="caution">
    <text evidence="2">The sequence shown here is derived from an EMBL/GenBank/DDBJ whole genome shotgun (WGS) entry which is preliminary data.</text>
</comment>
<evidence type="ECO:0000313" key="2">
    <source>
        <dbReference type="EMBL" id="TVU40156.1"/>
    </source>
</evidence>
<organism evidence="2 3">
    <name type="scientific">Eragrostis curvula</name>
    <name type="common">weeping love grass</name>
    <dbReference type="NCBI Taxonomy" id="38414"/>
    <lineage>
        <taxon>Eukaryota</taxon>
        <taxon>Viridiplantae</taxon>
        <taxon>Streptophyta</taxon>
        <taxon>Embryophyta</taxon>
        <taxon>Tracheophyta</taxon>
        <taxon>Spermatophyta</taxon>
        <taxon>Magnoliopsida</taxon>
        <taxon>Liliopsida</taxon>
        <taxon>Poales</taxon>
        <taxon>Poaceae</taxon>
        <taxon>PACMAD clade</taxon>
        <taxon>Chloridoideae</taxon>
        <taxon>Eragrostideae</taxon>
        <taxon>Eragrostidinae</taxon>
        <taxon>Eragrostis</taxon>
    </lineage>
</organism>
<dbReference type="AlphaFoldDB" id="A0A5J9VWZ6"/>
<evidence type="ECO:0000259" key="1">
    <source>
        <dbReference type="PROSITE" id="PS51277"/>
    </source>
</evidence>
<reference evidence="2 3" key="1">
    <citation type="journal article" date="2019" name="Sci. Rep.">
        <title>A high-quality genome of Eragrostis curvula grass provides insights into Poaceae evolution and supports new strategies to enhance forage quality.</title>
        <authorList>
            <person name="Carballo J."/>
            <person name="Santos B.A.C.M."/>
            <person name="Zappacosta D."/>
            <person name="Garbus I."/>
            <person name="Selva J.P."/>
            <person name="Gallo C.A."/>
            <person name="Diaz A."/>
            <person name="Albertini E."/>
            <person name="Caccamo M."/>
            <person name="Echenique V."/>
        </authorList>
    </citation>
    <scope>NUCLEOTIDE SEQUENCE [LARGE SCALE GENOMIC DNA]</scope>
    <source>
        <strain evidence="3">cv. Victoria</strain>
        <tissue evidence="2">Leaf</tissue>
    </source>
</reference>
<keyword evidence="3" id="KW-1185">Reference proteome</keyword>
<gene>
    <name evidence="2" type="ORF">EJB05_13606</name>
</gene>
<dbReference type="InterPro" id="IPR004873">
    <property type="entry name" value="BURP_dom"/>
</dbReference>
<name>A0A5J9VWZ6_9POAL</name>
<dbReference type="Proteomes" id="UP000324897">
    <property type="component" value="Chromosome 4"/>
</dbReference>
<feature type="non-terminal residue" evidence="2">
    <location>
        <position position="1"/>
    </location>
</feature>
<dbReference type="Gramene" id="TVU40156">
    <property type="protein sequence ID" value="TVU40156"/>
    <property type="gene ID" value="EJB05_13606"/>
</dbReference>
<dbReference type="OrthoDB" id="1909293at2759"/>
<feature type="domain" description="BURP" evidence="1">
    <location>
        <begin position="1"/>
        <end position="60"/>
    </location>
</feature>
<proteinExistence type="predicted"/>
<protein>
    <recommendedName>
        <fullName evidence="1">BURP domain-containing protein</fullName>
    </recommendedName>
</protein>
<sequence length="78" mass="8526">MVSLRGLREHGPGVAMAAICHLNTSSWNPAYPAFEILHTKPGGAPLYKQKSDDDIRDANTTGPTDMWAMIRGCEVRLS</sequence>
<dbReference type="PROSITE" id="PS51277">
    <property type="entry name" value="BURP"/>
    <property type="match status" value="1"/>
</dbReference>
<evidence type="ECO:0000313" key="3">
    <source>
        <dbReference type="Proteomes" id="UP000324897"/>
    </source>
</evidence>